<name>A0AAV0EDP1_9ASTE</name>
<gene>
    <name evidence="2" type="ORF">CEPIT_LOCUS23657</name>
</gene>
<evidence type="ECO:0000313" key="3">
    <source>
        <dbReference type="Proteomes" id="UP001152523"/>
    </source>
</evidence>
<dbReference type="AlphaFoldDB" id="A0AAV0EDP1"/>
<comment type="caution">
    <text evidence="2">The sequence shown here is derived from an EMBL/GenBank/DDBJ whole genome shotgun (WGS) entry which is preliminary data.</text>
</comment>
<sequence length="114" mass="12129">MCDRYGKFDDLFAGLDESIMNISGSWAAAAPVEHPANTTMPLQDGTAGGLDLSDISFDTYNSLLGGLNVCEEESICFPRFCTPAGGGYPHNNFSAPEGTSNHSLPRPKTPPDEC</sequence>
<organism evidence="2 3">
    <name type="scientific">Cuscuta epithymum</name>
    <dbReference type="NCBI Taxonomy" id="186058"/>
    <lineage>
        <taxon>Eukaryota</taxon>
        <taxon>Viridiplantae</taxon>
        <taxon>Streptophyta</taxon>
        <taxon>Embryophyta</taxon>
        <taxon>Tracheophyta</taxon>
        <taxon>Spermatophyta</taxon>
        <taxon>Magnoliopsida</taxon>
        <taxon>eudicotyledons</taxon>
        <taxon>Gunneridae</taxon>
        <taxon>Pentapetalae</taxon>
        <taxon>asterids</taxon>
        <taxon>lamiids</taxon>
        <taxon>Solanales</taxon>
        <taxon>Convolvulaceae</taxon>
        <taxon>Cuscuteae</taxon>
        <taxon>Cuscuta</taxon>
        <taxon>Cuscuta subgen. Cuscuta</taxon>
    </lineage>
</organism>
<protein>
    <submittedName>
        <fullName evidence="2">Uncharacterized protein</fullName>
    </submittedName>
</protein>
<reference evidence="2" key="1">
    <citation type="submission" date="2022-07" db="EMBL/GenBank/DDBJ databases">
        <authorList>
            <person name="Macas J."/>
            <person name="Novak P."/>
            <person name="Neumann P."/>
        </authorList>
    </citation>
    <scope>NUCLEOTIDE SEQUENCE</scope>
</reference>
<evidence type="ECO:0000256" key="1">
    <source>
        <dbReference type="SAM" id="MobiDB-lite"/>
    </source>
</evidence>
<proteinExistence type="predicted"/>
<keyword evidence="3" id="KW-1185">Reference proteome</keyword>
<feature type="region of interest" description="Disordered" evidence="1">
    <location>
        <begin position="91"/>
        <end position="114"/>
    </location>
</feature>
<evidence type="ECO:0000313" key="2">
    <source>
        <dbReference type="EMBL" id="CAH9121386.1"/>
    </source>
</evidence>
<dbReference type="EMBL" id="CAMAPF010000921">
    <property type="protein sequence ID" value="CAH9121386.1"/>
    <property type="molecule type" value="Genomic_DNA"/>
</dbReference>
<accession>A0AAV0EDP1</accession>
<dbReference type="Proteomes" id="UP001152523">
    <property type="component" value="Unassembled WGS sequence"/>
</dbReference>
<feature type="compositionally biased region" description="Polar residues" evidence="1">
    <location>
        <begin position="91"/>
        <end position="103"/>
    </location>
</feature>